<accession>A0A0W7WP59</accession>
<comment type="caution">
    <text evidence="1">The sequence shown here is derived from an EMBL/GenBank/DDBJ whole genome shotgun (WGS) entry which is preliminary data.</text>
</comment>
<proteinExistence type="predicted"/>
<reference evidence="1 2" key="1">
    <citation type="submission" date="2015-12" db="EMBL/GenBank/DDBJ databases">
        <authorList>
            <person name="Shamseldin A."/>
            <person name="Moawad H."/>
            <person name="Abd El-Rahim W.M."/>
            <person name="Sadowsky M.J."/>
        </authorList>
    </citation>
    <scope>NUCLEOTIDE SEQUENCE [LARGE SCALE GENOMIC DNA]</scope>
    <source>
        <strain evidence="1 2">SJ5A-1</strain>
    </source>
</reference>
<dbReference type="RefSeq" id="WP_058860313.1">
    <property type="nucleotide sequence ID" value="NZ_LPXO01000001.1"/>
</dbReference>
<sequence length="76" mass="8706">MSRAPIHTRPDDWLVSIFSARAVAQGGIIRRQSRDIDRIVGCDRFLRELSRRGYHAVENGGQIVIFCNQEAVRVLR</sequence>
<dbReference type="OrthoDB" id="7867818at2"/>
<keyword evidence="2" id="KW-1185">Reference proteome</keyword>
<dbReference type="AlphaFoldDB" id="A0A0W7WP59"/>
<evidence type="ECO:0000313" key="2">
    <source>
        <dbReference type="Proteomes" id="UP000054396"/>
    </source>
</evidence>
<protein>
    <recommendedName>
        <fullName evidence="3">N-(5'-phosphoribosyl)anthranilate isomerase</fullName>
    </recommendedName>
</protein>
<organism evidence="1 2">
    <name type="scientific">Pseudoponticoccus marisrubri</name>
    <dbReference type="NCBI Taxonomy" id="1685382"/>
    <lineage>
        <taxon>Bacteria</taxon>
        <taxon>Pseudomonadati</taxon>
        <taxon>Pseudomonadota</taxon>
        <taxon>Alphaproteobacteria</taxon>
        <taxon>Rhodobacterales</taxon>
        <taxon>Roseobacteraceae</taxon>
        <taxon>Pseudoponticoccus</taxon>
    </lineage>
</organism>
<name>A0A0W7WP59_9RHOB</name>
<evidence type="ECO:0000313" key="1">
    <source>
        <dbReference type="EMBL" id="KUF12367.1"/>
    </source>
</evidence>
<dbReference type="Proteomes" id="UP000054396">
    <property type="component" value="Unassembled WGS sequence"/>
</dbReference>
<evidence type="ECO:0008006" key="3">
    <source>
        <dbReference type="Google" id="ProtNLM"/>
    </source>
</evidence>
<dbReference type="EMBL" id="LPXO01000001">
    <property type="protein sequence ID" value="KUF12367.1"/>
    <property type="molecule type" value="Genomic_DNA"/>
</dbReference>
<dbReference type="STRING" id="1685382.AVJ23_01140"/>
<gene>
    <name evidence="1" type="ORF">AVJ23_01140</name>
</gene>